<dbReference type="EMBL" id="JAENHP010000023">
    <property type="protein sequence ID" value="MBM2622028.1"/>
    <property type="molecule type" value="Genomic_DNA"/>
</dbReference>
<dbReference type="InterPro" id="IPR011006">
    <property type="entry name" value="CheY-like_superfamily"/>
</dbReference>
<comment type="caution">
    <text evidence="1">The sequence shown here is derived from an EMBL/GenBank/DDBJ whole genome shotgun (WGS) entry which is preliminary data.</text>
</comment>
<keyword evidence="2" id="KW-1185">Reference proteome</keyword>
<gene>
    <name evidence="1" type="ORF">JIG36_41650</name>
</gene>
<dbReference type="SUPFAM" id="SSF52172">
    <property type="entry name" value="CheY-like"/>
    <property type="match status" value="1"/>
</dbReference>
<reference evidence="1 2" key="1">
    <citation type="submission" date="2021-01" db="EMBL/GenBank/DDBJ databases">
        <title>Actinoplanes sp. nov. LDG1-06 isolated from lichen.</title>
        <authorList>
            <person name="Saeng-In P."/>
            <person name="Phongsopitanun W."/>
            <person name="Kanchanasin P."/>
            <person name="Yuki M."/>
            <person name="Kudo T."/>
            <person name="Ohkuma M."/>
            <person name="Tanasupawat S."/>
        </authorList>
    </citation>
    <scope>NUCLEOTIDE SEQUENCE [LARGE SCALE GENOMIC DNA]</scope>
    <source>
        <strain evidence="1 2">LDG1-06</strain>
    </source>
</reference>
<sequence length="178" mass="19147">MALTVGNTLVLSLLALVAMALIATVLFRGQTFASVMVRPRDTASAIKAVQRAARKRGEPEPPVAGLAPREHTTLARVLWLDDEPDNNLYETVALEQLGRFVTKTTTVDAALHYLGELDFELVITGRNGVGLIKRMRGAGLTQPVVVYTTNASQLTVLGAQAVIDHPHELVKAVNAQLS</sequence>
<accession>A0ABS2ARP9</accession>
<evidence type="ECO:0000313" key="1">
    <source>
        <dbReference type="EMBL" id="MBM2622028.1"/>
    </source>
</evidence>
<organism evidence="1 2">
    <name type="scientific">Paractinoplanes ovalisporus</name>
    <dbReference type="NCBI Taxonomy" id="2810368"/>
    <lineage>
        <taxon>Bacteria</taxon>
        <taxon>Bacillati</taxon>
        <taxon>Actinomycetota</taxon>
        <taxon>Actinomycetes</taxon>
        <taxon>Micromonosporales</taxon>
        <taxon>Micromonosporaceae</taxon>
        <taxon>Paractinoplanes</taxon>
    </lineage>
</organism>
<dbReference type="Gene3D" id="3.40.50.2300">
    <property type="match status" value="1"/>
</dbReference>
<protein>
    <recommendedName>
        <fullName evidence="3">Response regulator</fullName>
    </recommendedName>
</protein>
<dbReference type="Proteomes" id="UP000632138">
    <property type="component" value="Unassembled WGS sequence"/>
</dbReference>
<evidence type="ECO:0000313" key="2">
    <source>
        <dbReference type="Proteomes" id="UP000632138"/>
    </source>
</evidence>
<proteinExistence type="predicted"/>
<name>A0ABS2ARP9_9ACTN</name>
<evidence type="ECO:0008006" key="3">
    <source>
        <dbReference type="Google" id="ProtNLM"/>
    </source>
</evidence>
<dbReference type="RefSeq" id="WP_203382280.1">
    <property type="nucleotide sequence ID" value="NZ_JAENHP010000023.1"/>
</dbReference>